<name>A0AA36CTQ6_9BILA</name>
<dbReference type="Proteomes" id="UP001177023">
    <property type="component" value="Unassembled WGS sequence"/>
</dbReference>
<feature type="region of interest" description="Disordered" evidence="1">
    <location>
        <begin position="335"/>
        <end position="358"/>
    </location>
</feature>
<keyword evidence="3" id="KW-1185">Reference proteome</keyword>
<dbReference type="EMBL" id="CATQJA010002635">
    <property type="protein sequence ID" value="CAJ0575081.1"/>
    <property type="molecule type" value="Genomic_DNA"/>
</dbReference>
<evidence type="ECO:0000313" key="3">
    <source>
        <dbReference type="Proteomes" id="UP001177023"/>
    </source>
</evidence>
<feature type="compositionally biased region" description="Basic and acidic residues" evidence="1">
    <location>
        <begin position="381"/>
        <end position="395"/>
    </location>
</feature>
<proteinExistence type="predicted"/>
<evidence type="ECO:0000256" key="1">
    <source>
        <dbReference type="SAM" id="MobiDB-lite"/>
    </source>
</evidence>
<protein>
    <submittedName>
        <fullName evidence="2">Uncharacterized protein</fullName>
    </submittedName>
</protein>
<feature type="region of interest" description="Disordered" evidence="1">
    <location>
        <begin position="122"/>
        <end position="298"/>
    </location>
</feature>
<sequence>MSITHFKADNFLLRHNNVEWTETGPDGKKETKSKTSGKSLTPMQRRLLFLALLGIVAPNDSSSSSSVSTTTSKDCGLPDEFLTLPEYAQKELEAVWGAYTQGDCEAEKQKTKDILDIVRQFGEEFGPEAKPKGGKKGEKPTEPKPESTSQAPELTTVEKEEPAASTGTPSTTVAPEITSEVPDGDLTTERLESITTTESELPEEREKPISVPEESTANFGPEDPEEAEPRKKFKPRNKFRPDGKRRQQPKPQIDANTEDYRGEDPEDFPDADQDAQDHEEFQGHTPRPTQGYVPPHAPALQIGVFRKIPKAPHEYDYLDPKQKAAFNRYHQYKKLQSRHQDDYDGGASNSNTPVGGRVIFSHSKKFRNDYQDYEHEDEENEGRNSEDPLAEKFDTPDAPFLQGASAGVRRQFMKTWGDKDIVSEPLRAQKIQLLAVSLLTGKQLEKYNAWATKRRRVLKAREQELSELSPAAKRMLRRLSNSHDTRNISIHPKIKQELRTFIERHRRRVAAKVIRAVA</sequence>
<feature type="compositionally biased region" description="Basic and acidic residues" evidence="1">
    <location>
        <begin position="127"/>
        <end position="145"/>
    </location>
</feature>
<accession>A0AA36CTQ6</accession>
<feature type="region of interest" description="Disordered" evidence="1">
    <location>
        <begin position="371"/>
        <end position="401"/>
    </location>
</feature>
<feature type="non-terminal residue" evidence="2">
    <location>
        <position position="1"/>
    </location>
</feature>
<dbReference type="AlphaFoldDB" id="A0AA36CTQ6"/>
<reference evidence="2" key="1">
    <citation type="submission" date="2023-06" db="EMBL/GenBank/DDBJ databases">
        <authorList>
            <person name="Delattre M."/>
        </authorList>
    </citation>
    <scope>NUCLEOTIDE SEQUENCE</scope>
    <source>
        <strain evidence="2">AF72</strain>
    </source>
</reference>
<organism evidence="2 3">
    <name type="scientific">Mesorhabditis spiculigera</name>
    <dbReference type="NCBI Taxonomy" id="96644"/>
    <lineage>
        <taxon>Eukaryota</taxon>
        <taxon>Metazoa</taxon>
        <taxon>Ecdysozoa</taxon>
        <taxon>Nematoda</taxon>
        <taxon>Chromadorea</taxon>
        <taxon>Rhabditida</taxon>
        <taxon>Rhabditina</taxon>
        <taxon>Rhabditomorpha</taxon>
        <taxon>Rhabditoidea</taxon>
        <taxon>Rhabditidae</taxon>
        <taxon>Mesorhabditinae</taxon>
        <taxon>Mesorhabditis</taxon>
    </lineage>
</organism>
<evidence type="ECO:0000313" key="2">
    <source>
        <dbReference type="EMBL" id="CAJ0575081.1"/>
    </source>
</evidence>
<feature type="compositionally biased region" description="Acidic residues" evidence="1">
    <location>
        <begin position="264"/>
        <end position="274"/>
    </location>
</feature>
<gene>
    <name evidence="2" type="ORF">MSPICULIGERA_LOCUS13397</name>
</gene>
<comment type="caution">
    <text evidence="2">The sequence shown here is derived from an EMBL/GenBank/DDBJ whole genome shotgun (WGS) entry which is preliminary data.</text>
</comment>